<comment type="caution">
    <text evidence="1">The sequence shown here is derived from an EMBL/GenBank/DDBJ whole genome shotgun (WGS) entry which is preliminary data.</text>
</comment>
<sequence>MVRDGKGYKDRLTMLPQSLIAGLQLQLQFAQRLFQFDLSQGYGEASLPYALAQKYPNLGRTWGWQYVFPSHKRSLDPMSHRVKRHHLHEQTLFSTKGERECDRP</sequence>
<name>A0ABD4T2K4_9CYAN</name>
<proteinExistence type="predicted"/>
<organism evidence="1 2">
    <name type="scientific">Lyngbya confervoides BDU141951</name>
    <dbReference type="NCBI Taxonomy" id="1574623"/>
    <lineage>
        <taxon>Bacteria</taxon>
        <taxon>Bacillati</taxon>
        <taxon>Cyanobacteriota</taxon>
        <taxon>Cyanophyceae</taxon>
        <taxon>Oscillatoriophycideae</taxon>
        <taxon>Oscillatoriales</taxon>
        <taxon>Microcoleaceae</taxon>
        <taxon>Lyngbya</taxon>
    </lineage>
</organism>
<dbReference type="InterPro" id="IPR013762">
    <property type="entry name" value="Integrase-like_cat_sf"/>
</dbReference>
<dbReference type="Proteomes" id="UP000031561">
    <property type="component" value="Unassembled WGS sequence"/>
</dbReference>
<accession>A0ABD4T2K4</accession>
<evidence type="ECO:0000313" key="1">
    <source>
        <dbReference type="EMBL" id="MCM1982884.1"/>
    </source>
</evidence>
<dbReference type="AlphaFoldDB" id="A0ABD4T2K4"/>
<protein>
    <submittedName>
        <fullName evidence="1">Uncharacterized protein</fullName>
    </submittedName>
</protein>
<dbReference type="Gene3D" id="1.10.443.10">
    <property type="entry name" value="Intergrase catalytic core"/>
    <property type="match status" value="1"/>
</dbReference>
<dbReference type="EMBL" id="JTHE03000047">
    <property type="protein sequence ID" value="MCM1982884.1"/>
    <property type="molecule type" value="Genomic_DNA"/>
</dbReference>
<evidence type="ECO:0000313" key="2">
    <source>
        <dbReference type="Proteomes" id="UP000031561"/>
    </source>
</evidence>
<gene>
    <name evidence="1" type="ORF">QQ91_0008620</name>
</gene>
<dbReference type="RefSeq" id="WP_236096123.1">
    <property type="nucleotide sequence ID" value="NZ_JTHE03000047.1"/>
</dbReference>
<reference evidence="1 2" key="1">
    <citation type="journal article" date="2015" name="Genome Announc.">
        <title>Draft Genome Sequence of Filamentous Marine Cyanobacterium Lyngbya confervoides Strain BDU141951.</title>
        <authorList>
            <person name="Chandrababunaidu M.M."/>
            <person name="Sen D."/>
            <person name="Tripathy S."/>
        </authorList>
    </citation>
    <scope>NUCLEOTIDE SEQUENCE [LARGE SCALE GENOMIC DNA]</scope>
    <source>
        <strain evidence="1 2">BDU141951</strain>
    </source>
</reference>
<keyword evidence="2" id="KW-1185">Reference proteome</keyword>